<keyword evidence="5" id="KW-1185">Reference proteome</keyword>
<name>A0ABQ4DXC3_9ACTN</name>
<feature type="region of interest" description="Disordered" evidence="1">
    <location>
        <begin position="1128"/>
        <end position="1160"/>
    </location>
</feature>
<dbReference type="Gene3D" id="3.40.50.300">
    <property type="entry name" value="P-loop containing nucleotide triphosphate hydrolases"/>
    <property type="match status" value="1"/>
</dbReference>
<gene>
    <name evidence="4" type="ORF">Pen02_20500</name>
</gene>
<dbReference type="InterPro" id="IPR009003">
    <property type="entry name" value="Peptidase_S1_PA"/>
</dbReference>
<keyword evidence="2" id="KW-0812">Transmembrane</keyword>
<organism evidence="4 5">
    <name type="scientific">Plantactinospora endophytica</name>
    <dbReference type="NCBI Taxonomy" id="673535"/>
    <lineage>
        <taxon>Bacteria</taxon>
        <taxon>Bacillati</taxon>
        <taxon>Actinomycetota</taxon>
        <taxon>Actinomycetes</taxon>
        <taxon>Micromonosporales</taxon>
        <taxon>Micromonosporaceae</taxon>
        <taxon>Plantactinospora</taxon>
    </lineage>
</organism>
<dbReference type="SUPFAM" id="SSF50494">
    <property type="entry name" value="Trypsin-like serine proteases"/>
    <property type="match status" value="1"/>
</dbReference>
<protein>
    <recommendedName>
        <fullName evidence="3">NACHT domain-containing protein</fullName>
    </recommendedName>
</protein>
<keyword evidence="2" id="KW-1133">Transmembrane helix</keyword>
<dbReference type="Pfam" id="PF13365">
    <property type="entry name" value="Trypsin_2"/>
    <property type="match status" value="1"/>
</dbReference>
<dbReference type="Proteomes" id="UP000646749">
    <property type="component" value="Unassembled WGS sequence"/>
</dbReference>
<dbReference type="SUPFAM" id="SSF52540">
    <property type="entry name" value="P-loop containing nucleoside triphosphate hydrolases"/>
    <property type="match status" value="1"/>
</dbReference>
<evidence type="ECO:0000256" key="1">
    <source>
        <dbReference type="SAM" id="MobiDB-lite"/>
    </source>
</evidence>
<dbReference type="PANTHER" id="PTHR46844:SF1">
    <property type="entry name" value="SLR5058 PROTEIN"/>
    <property type="match status" value="1"/>
</dbReference>
<dbReference type="RefSeq" id="WP_203865694.1">
    <property type="nucleotide sequence ID" value="NZ_BONW01000008.1"/>
</dbReference>
<evidence type="ECO:0000259" key="3">
    <source>
        <dbReference type="PROSITE" id="PS50837"/>
    </source>
</evidence>
<dbReference type="EMBL" id="BONW01000008">
    <property type="protein sequence ID" value="GIG87114.1"/>
    <property type="molecule type" value="Genomic_DNA"/>
</dbReference>
<feature type="compositionally biased region" description="Pro residues" evidence="1">
    <location>
        <begin position="1129"/>
        <end position="1141"/>
    </location>
</feature>
<dbReference type="InterPro" id="IPR027417">
    <property type="entry name" value="P-loop_NTPase"/>
</dbReference>
<feature type="transmembrane region" description="Helical" evidence="2">
    <location>
        <begin position="1456"/>
        <end position="1474"/>
    </location>
</feature>
<evidence type="ECO:0000256" key="2">
    <source>
        <dbReference type="SAM" id="Phobius"/>
    </source>
</evidence>
<evidence type="ECO:0000313" key="4">
    <source>
        <dbReference type="EMBL" id="GIG87114.1"/>
    </source>
</evidence>
<comment type="caution">
    <text evidence="4">The sequence shown here is derived from an EMBL/GenBank/DDBJ whole genome shotgun (WGS) entry which is preliminary data.</text>
</comment>
<sequence>MAALASSPAELARWAVVSIWSADDFLGSGFFLEDRIVVTCAHVVSGIQGELTLRWREHHLPAGVAVLDPPERGRGRFYAHPDLAFLVLPRAPDHPVVRLGDSISTPNHLMAYGFSRATPHEQVVEDTLKLELAGRSGQFLRVKNDEIVDGLSGALALDEVTGQVYGVVKASRDKRDSRGGWIVQATDLAVSRRRHAARLGRPARPSIPTFRPAPGSGLFALLSAQVAASESPPYRIVTGPVPRLSDVYVRQWTQPRSQHSGSTSDAEWTGHGAERIEDVVRRHRHLLLVGGPGTGKSALLQHLVHRTSAWWLADDRDAEAPFGAVLTIRLPAAALGTTRPWLRTIAEAARQDLGPYLDRDLPDDVFDPESVPGVQWLLLVDGLDEVVDSEKRQRLIALLSRRVAEYGDRWRFLITTRPLLRSDFDGLRHDVDRIGDRDRLGEYQLKPFDADDVRLFAQRWFGIRTPEDAAANSAAFLAEVHRRRLRGLVRVPLLATVAAAVFERQPDVELPAGRAALYGRFVHNLVFARERRATVRDALLDEATLIGASAREPIARFFEETERCLEDVAADVVDGDHDEVLRYALVRLAVRAAADQPAGVTEAVRTAMLSTGLIMPSGTGLAFTHRGFAEYLAAGQIVRRGLRRRWWLSRVGRTGADNRTSFSLARWAEQGHEVSELLTPLLALRWRIHPMDPLRPRLVSPRLLAFCAVLNDGLRLTPDGTRRVTERLHRTVRNMHVWHEGAGAALRYVLATLLSVSGDPGRISALARDRRANPLVRIAAAEVLASIGSDTATREAVSSLTDLGLDRATSIEFRQWAGYALGSIDDDAALRAGIRTLSLSIRTTSMAHEMYRAAHLLDLLAAPEESDFALLERALSPVGPLPVRRVALDVLTERTDGGSAGLLPSSRSSNYLFEPLFDPAWPADEIVWSILGAPGNPVPERLLAGAIMLWWRNPARAEELLDPNLIDPEAGWARRLSYARLLARSGVDALAAHLLRNLADDPTVVPVNRVATLNILHRHAVPWATEMACTWARSGPLELRLAALALLPRVGEADAGLAIARAWLREDGIEDSTRIRVARTLAREFNRRREAHAVLRREARNRDRTLRHRFLAGASALALDLDGRRIRIPPSPPVLDPPAPRPAHDPTPAESTGQSAPVDVQELVRRCARRVRLYLPPPKSRPRDLGSTELAGELADLIGADAASRVQAALAGTPDPDQAVRRLLQKRTPAACHWWRRLVTEAQEGTPPERLAAVALAQALLPEAVAQGRRIRRSLWSRRLRRAVQPIVLTWGTALDAASLLIRAYLVVAVGWLVGARFAGQDASDQVARLVDVQTSLAAPVLAVVAWLAILPVDRGRSLLRGRTLGWQAGLLTTGLVWGKPHLDLPLAIDDLPVLVDVPTSFLREGNLALAALVEFSAPPPVPAIGLAGLVLGVWLARRRLGDRWWYAPGRGARRLLFVGKLGLLVTAAVWLSGVPAATLAERVRDAAGTAAELLQTFAVLL</sequence>
<feature type="transmembrane region" description="Helical" evidence="2">
    <location>
        <begin position="1418"/>
        <end position="1436"/>
    </location>
</feature>
<dbReference type="PROSITE" id="PS50837">
    <property type="entry name" value="NACHT"/>
    <property type="match status" value="1"/>
</dbReference>
<dbReference type="Gene3D" id="2.40.10.10">
    <property type="entry name" value="Trypsin-like serine proteases"/>
    <property type="match status" value="1"/>
</dbReference>
<evidence type="ECO:0000313" key="5">
    <source>
        <dbReference type="Proteomes" id="UP000646749"/>
    </source>
</evidence>
<accession>A0ABQ4DXC3</accession>
<reference evidence="4 5" key="1">
    <citation type="submission" date="2021-01" db="EMBL/GenBank/DDBJ databases">
        <title>Whole genome shotgun sequence of Plantactinospora endophytica NBRC 110450.</title>
        <authorList>
            <person name="Komaki H."/>
            <person name="Tamura T."/>
        </authorList>
    </citation>
    <scope>NUCLEOTIDE SEQUENCE [LARGE SCALE GENOMIC DNA]</scope>
    <source>
        <strain evidence="4 5">NBRC 110450</strain>
    </source>
</reference>
<dbReference type="PANTHER" id="PTHR46844">
    <property type="entry name" value="SLR5058 PROTEIN"/>
    <property type="match status" value="1"/>
</dbReference>
<dbReference type="InterPro" id="IPR007111">
    <property type="entry name" value="NACHT_NTPase"/>
</dbReference>
<dbReference type="Pfam" id="PF05729">
    <property type="entry name" value="NACHT"/>
    <property type="match status" value="1"/>
</dbReference>
<keyword evidence="2" id="KW-0472">Membrane</keyword>
<dbReference type="InterPro" id="IPR043504">
    <property type="entry name" value="Peptidase_S1_PA_chymotrypsin"/>
</dbReference>
<feature type="domain" description="NACHT" evidence="3">
    <location>
        <begin position="284"/>
        <end position="418"/>
    </location>
</feature>
<proteinExistence type="predicted"/>